<accession>A0ABR4HGF6</accession>
<organism evidence="1 2">
    <name type="scientific">Aspergillus cavernicola</name>
    <dbReference type="NCBI Taxonomy" id="176166"/>
    <lineage>
        <taxon>Eukaryota</taxon>
        <taxon>Fungi</taxon>
        <taxon>Dikarya</taxon>
        <taxon>Ascomycota</taxon>
        <taxon>Pezizomycotina</taxon>
        <taxon>Eurotiomycetes</taxon>
        <taxon>Eurotiomycetidae</taxon>
        <taxon>Eurotiales</taxon>
        <taxon>Aspergillaceae</taxon>
        <taxon>Aspergillus</taxon>
        <taxon>Aspergillus subgen. Nidulantes</taxon>
    </lineage>
</organism>
<protein>
    <submittedName>
        <fullName evidence="1">Uncharacterized protein</fullName>
    </submittedName>
</protein>
<evidence type="ECO:0000313" key="1">
    <source>
        <dbReference type="EMBL" id="KAL2814566.1"/>
    </source>
</evidence>
<evidence type="ECO:0000313" key="2">
    <source>
        <dbReference type="Proteomes" id="UP001610335"/>
    </source>
</evidence>
<proteinExistence type="predicted"/>
<gene>
    <name evidence="1" type="ORF">BDW59DRAFT_167121</name>
</gene>
<name>A0ABR4HGF6_9EURO</name>
<dbReference type="PANTHER" id="PTHR28037:SF1">
    <property type="entry name" value="ALCOHOL O-ACETYLTRANSFERASE 1-RELATED"/>
    <property type="match status" value="1"/>
</dbReference>
<comment type="caution">
    <text evidence="1">The sequence shown here is derived from an EMBL/GenBank/DDBJ whole genome shotgun (WGS) entry which is preliminary data.</text>
</comment>
<reference evidence="1 2" key="1">
    <citation type="submission" date="2024-07" db="EMBL/GenBank/DDBJ databases">
        <title>Section-level genome sequencing and comparative genomics of Aspergillus sections Usti and Cavernicolus.</title>
        <authorList>
            <consortium name="Lawrence Berkeley National Laboratory"/>
            <person name="Nybo J.L."/>
            <person name="Vesth T.C."/>
            <person name="Theobald S."/>
            <person name="Frisvad J.C."/>
            <person name="Larsen T.O."/>
            <person name="Kjaerboelling I."/>
            <person name="Rothschild-Mancinelli K."/>
            <person name="Lyhne E.K."/>
            <person name="Kogle M.E."/>
            <person name="Barry K."/>
            <person name="Clum A."/>
            <person name="Na H."/>
            <person name="Ledsgaard L."/>
            <person name="Lin J."/>
            <person name="Lipzen A."/>
            <person name="Kuo A."/>
            <person name="Riley R."/>
            <person name="Mondo S."/>
            <person name="LaButti K."/>
            <person name="Haridas S."/>
            <person name="Pangalinan J."/>
            <person name="Salamov A.A."/>
            <person name="Simmons B.A."/>
            <person name="Magnuson J.K."/>
            <person name="Chen J."/>
            <person name="Drula E."/>
            <person name="Henrissat B."/>
            <person name="Wiebenga A."/>
            <person name="Lubbers R.J."/>
            <person name="Gomes A.C."/>
            <person name="Makela M.R."/>
            <person name="Stajich J."/>
            <person name="Grigoriev I.V."/>
            <person name="Mortensen U.H."/>
            <person name="De vries R.P."/>
            <person name="Baker S.E."/>
            <person name="Andersen M.R."/>
        </authorList>
    </citation>
    <scope>NUCLEOTIDE SEQUENCE [LARGE SCALE GENOMIC DNA]</scope>
    <source>
        <strain evidence="1 2">CBS 600.67</strain>
    </source>
</reference>
<dbReference type="EMBL" id="JBFXLS010000123">
    <property type="protein sequence ID" value="KAL2814566.1"/>
    <property type="molecule type" value="Genomic_DNA"/>
</dbReference>
<dbReference type="PANTHER" id="PTHR28037">
    <property type="entry name" value="ALCOHOL O-ACETYLTRANSFERASE 1-RELATED"/>
    <property type="match status" value="1"/>
</dbReference>
<keyword evidence="2" id="KW-1185">Reference proteome</keyword>
<dbReference type="InterPro" id="IPR052058">
    <property type="entry name" value="Alcohol_O-acetyltransferase"/>
</dbReference>
<sequence length="233" mass="26214">MSPHITVPPQPLRLASENERRYITRHALGFYNTLTTTALYTRQEDPTKNSSGFDIKNLASYTPALKFWLFKGGDNEDEDGDELEVLKKVTLGIHDQGFEDVEDVEDVPPWRVTVLPLLNSKGNDGDGVEKRAYIIFSYSHSHGDGRSGLIFHRTFLAGLQTADDQYHANHVSESTPPTFPPPLEEAFTLRITWSYLCGSSLGFRLPCGPRGGGGEVMRYDDRGIFGQGRRFFW</sequence>
<dbReference type="Proteomes" id="UP001610335">
    <property type="component" value="Unassembled WGS sequence"/>
</dbReference>